<sequence length="284" mass="32713">MHKSRKNYQKFWQVIWSLCLITIILLRANNAIAGTLTSRIDDFPNWENKPSISTAKEDLIYPDWMAGNWNVKSTLINMVAPLAPEIVTPGFENNRKYLHQSVNFQVRFIKFEPNLNIEEISQQKLINLPIYWSNQKLDLPPKAVIADREFNGLNIGKALLGDDAILSVKIDQNNPNRQTTILRDNLELVSVITGRAREQLNSDNFITCEITQQLFQGETMIYLNEVETTTDYHHIIDENQGEIIEANQITAIYLSPQDPDYFVAGNHPVALYRYQLELLPLLEE</sequence>
<comment type="caution">
    <text evidence="2">The sequence shown here is derived from an EMBL/GenBank/DDBJ whole genome shotgun (WGS) entry which is preliminary data.</text>
</comment>
<proteinExistence type="predicted"/>
<organism evidence="2 3">
    <name type="scientific">Okeania hirsuta</name>
    <dbReference type="NCBI Taxonomy" id="1458930"/>
    <lineage>
        <taxon>Bacteria</taxon>
        <taxon>Bacillati</taxon>
        <taxon>Cyanobacteriota</taxon>
        <taxon>Cyanophyceae</taxon>
        <taxon>Oscillatoriophycideae</taxon>
        <taxon>Oscillatoriales</taxon>
        <taxon>Microcoleaceae</taxon>
        <taxon>Okeania</taxon>
    </lineage>
</organism>
<keyword evidence="3" id="KW-1185">Reference proteome</keyword>
<reference evidence="2 3" key="1">
    <citation type="journal article" date="2018" name="ACS Chem. Biol.">
        <title>Ketoreductase domain dysfunction expands chemodiversity: malyngamide biosynthesis in the cyanobacterium Okeania hirsuta.</title>
        <authorList>
            <person name="Moss N.A."/>
            <person name="Leao T."/>
            <person name="Rankin M."/>
            <person name="McCullough T.M."/>
            <person name="Qu P."/>
            <person name="Korobeynikov A."/>
            <person name="Smith J.L."/>
            <person name="Gerwick L."/>
            <person name="Gerwick W.H."/>
        </authorList>
    </citation>
    <scope>NUCLEOTIDE SEQUENCE [LARGE SCALE GENOMIC DNA]</scope>
    <source>
        <strain evidence="2 3">PAB10Feb10-1</strain>
    </source>
</reference>
<dbReference type="InterPro" id="IPR049213">
    <property type="entry name" value="DUF6816"/>
</dbReference>
<protein>
    <recommendedName>
        <fullName evidence="1">DUF6816 domain-containing protein</fullName>
    </recommendedName>
</protein>
<dbReference type="AlphaFoldDB" id="A0A3N6Q6E3"/>
<evidence type="ECO:0000259" key="1">
    <source>
        <dbReference type="Pfam" id="PF20670"/>
    </source>
</evidence>
<dbReference type="RefSeq" id="WP_124142816.1">
    <property type="nucleotide sequence ID" value="NZ_CAWOKI010000068.1"/>
</dbReference>
<gene>
    <name evidence="2" type="ORF">D5R40_34065</name>
</gene>
<dbReference type="EMBL" id="RCBY01000565">
    <property type="protein sequence ID" value="RQH15519.1"/>
    <property type="molecule type" value="Genomic_DNA"/>
</dbReference>
<feature type="domain" description="DUF6816" evidence="1">
    <location>
        <begin position="54"/>
        <end position="278"/>
    </location>
</feature>
<dbReference type="OrthoDB" id="481107at2"/>
<evidence type="ECO:0000313" key="3">
    <source>
        <dbReference type="Proteomes" id="UP000269154"/>
    </source>
</evidence>
<name>A0A3N6Q6E3_9CYAN</name>
<evidence type="ECO:0000313" key="2">
    <source>
        <dbReference type="EMBL" id="RQH15519.1"/>
    </source>
</evidence>
<accession>A0A3N6Q6E3</accession>
<dbReference type="Pfam" id="PF20670">
    <property type="entry name" value="DUF6816"/>
    <property type="match status" value="1"/>
</dbReference>
<dbReference type="Proteomes" id="UP000269154">
    <property type="component" value="Unassembled WGS sequence"/>
</dbReference>